<accession>A0A1C6UBX7</accession>
<proteinExistence type="predicted"/>
<dbReference type="AlphaFoldDB" id="A0A1C6UBX7"/>
<dbReference type="STRING" id="47871.GA0070608_0853"/>
<name>A0A1C6UBX7_9ACTN</name>
<dbReference type="RefSeq" id="WP_281185813.1">
    <property type="nucleotide sequence ID" value="NZ_CP109071.1"/>
</dbReference>
<dbReference type="EMBL" id="CP109071">
    <property type="protein sequence ID" value="WSA33779.1"/>
    <property type="molecule type" value="Genomic_DNA"/>
</dbReference>
<dbReference type="Proteomes" id="UP001334804">
    <property type="component" value="Chromosome"/>
</dbReference>
<organism evidence="1 3">
    <name type="scientific">Micromonospora peucetia</name>
    <dbReference type="NCBI Taxonomy" id="47871"/>
    <lineage>
        <taxon>Bacteria</taxon>
        <taxon>Bacillati</taxon>
        <taxon>Actinomycetota</taxon>
        <taxon>Actinomycetes</taxon>
        <taxon>Micromonosporales</taxon>
        <taxon>Micromonosporaceae</taxon>
        <taxon>Micromonospora</taxon>
    </lineage>
</organism>
<keyword evidence="4" id="KW-1185">Reference proteome</keyword>
<reference evidence="1" key="2">
    <citation type="submission" date="2016-06" db="EMBL/GenBank/DDBJ databases">
        <authorList>
            <person name="Kjaerup R.B."/>
            <person name="Dalgaard T.S."/>
            <person name="Juul-Madsen H.R."/>
        </authorList>
    </citation>
    <scope>NUCLEOTIDE SEQUENCE [LARGE SCALE GENOMIC DNA]</scope>
    <source>
        <strain evidence="1">DSM 43363</strain>
    </source>
</reference>
<evidence type="ECO:0000313" key="3">
    <source>
        <dbReference type="Proteomes" id="UP000199343"/>
    </source>
</evidence>
<sequence length="40" mass="4278">MLLPEGLCFAEEAVPGVLSQFVVPRTGVAVRDGSTGRDFR</sequence>
<protein>
    <submittedName>
        <fullName evidence="1">Uncharacterized protein</fullName>
    </submittedName>
</protein>
<gene>
    <name evidence="1" type="ORF">GA0070608_0853</name>
    <name evidence="2" type="ORF">OIE14_06955</name>
</gene>
<dbReference type="Proteomes" id="UP000199343">
    <property type="component" value="Unassembled WGS sequence"/>
</dbReference>
<evidence type="ECO:0000313" key="2">
    <source>
        <dbReference type="EMBL" id="WSA33779.1"/>
    </source>
</evidence>
<dbReference type="EMBL" id="FMIC01000002">
    <property type="protein sequence ID" value="SCL51421.1"/>
    <property type="molecule type" value="Genomic_DNA"/>
</dbReference>
<reference evidence="2 4" key="3">
    <citation type="submission" date="2022-10" db="EMBL/GenBank/DDBJ databases">
        <title>The complete genomes of actinobacterial strains from the NBC collection.</title>
        <authorList>
            <person name="Joergensen T.S."/>
            <person name="Alvarez Arevalo M."/>
            <person name="Sterndorff E.B."/>
            <person name="Faurdal D."/>
            <person name="Vuksanovic O."/>
            <person name="Mourched A.-S."/>
            <person name="Charusanti P."/>
            <person name="Shaw S."/>
            <person name="Blin K."/>
            <person name="Weber T."/>
        </authorList>
    </citation>
    <scope>NUCLEOTIDE SEQUENCE [LARGE SCALE GENOMIC DNA]</scope>
    <source>
        <strain evidence="2 4">NBC 01809</strain>
    </source>
</reference>
<reference evidence="3" key="1">
    <citation type="submission" date="2016-06" db="EMBL/GenBank/DDBJ databases">
        <authorList>
            <person name="Varghese N."/>
            <person name="Submissions Spin"/>
        </authorList>
    </citation>
    <scope>NUCLEOTIDE SEQUENCE [LARGE SCALE GENOMIC DNA]</scope>
    <source>
        <strain evidence="3">DSM 43363</strain>
    </source>
</reference>
<evidence type="ECO:0000313" key="4">
    <source>
        <dbReference type="Proteomes" id="UP001334804"/>
    </source>
</evidence>
<evidence type="ECO:0000313" key="1">
    <source>
        <dbReference type="EMBL" id="SCL51421.1"/>
    </source>
</evidence>